<feature type="region of interest" description="Disordered" evidence="1">
    <location>
        <begin position="227"/>
        <end position="247"/>
    </location>
</feature>
<accession>A0A7J7IK24</accession>
<sequence>MLIDEGFSSEMDPRETSRRSVPHRGGIDSTGQSAAGVDASEERQMLQSLALLPRLVAPFTEPQHFPRSFRSSEEEATRQMYATDDVIWVLSPMPFQGFSERPPNSKSSTKSALWRALSAVFQGTERNSPERHESGHETGTGCRDHSARPESLKTKAERVSPQPSRDRSVAGDRRHIENDASCSRAFHGSMMLPRPGEYDAPFLDGARAIHPQSRARAYERVRALRDELRRVSRPNATSRGYDSGGGT</sequence>
<proteinExistence type="predicted"/>
<dbReference type="AlphaFoldDB" id="A0A7J7IK24"/>
<feature type="compositionally biased region" description="Basic and acidic residues" evidence="1">
    <location>
        <begin position="127"/>
        <end position="176"/>
    </location>
</feature>
<organism evidence="2 3">
    <name type="scientific">Cyanidiococcus yangmingshanensis</name>
    <dbReference type="NCBI Taxonomy" id="2690220"/>
    <lineage>
        <taxon>Eukaryota</taxon>
        <taxon>Rhodophyta</taxon>
        <taxon>Bangiophyceae</taxon>
        <taxon>Cyanidiales</taxon>
        <taxon>Cyanidiaceae</taxon>
        <taxon>Cyanidiococcus</taxon>
    </lineage>
</organism>
<keyword evidence="3" id="KW-1185">Reference proteome</keyword>
<name>A0A7J7IK24_9RHOD</name>
<dbReference type="EMBL" id="VWRR01000006">
    <property type="protein sequence ID" value="KAF6003462.1"/>
    <property type="molecule type" value="Genomic_DNA"/>
</dbReference>
<reference evidence="2 3" key="1">
    <citation type="journal article" date="2020" name="J. Phycol.">
        <title>Comparative genome analysis reveals Cyanidiococcus gen. nov., a new extremophilic red algal genus sister to Cyanidioschyzon (Cyanidioschyzonaceae, Rhodophyta).</title>
        <authorList>
            <person name="Liu S.-L."/>
            <person name="Chiang Y.-R."/>
            <person name="Yoon H.S."/>
            <person name="Fu H.-Y."/>
        </authorList>
    </citation>
    <scope>NUCLEOTIDE SEQUENCE [LARGE SCALE GENOMIC DNA]</scope>
    <source>
        <strain evidence="2 3">THAL066</strain>
    </source>
</reference>
<protein>
    <submittedName>
        <fullName evidence="2">Uncharacterized protein</fullName>
    </submittedName>
</protein>
<gene>
    <name evidence="2" type="ORF">F1559_000533</name>
</gene>
<comment type="caution">
    <text evidence="2">The sequence shown here is derived from an EMBL/GenBank/DDBJ whole genome shotgun (WGS) entry which is preliminary data.</text>
</comment>
<feature type="region of interest" description="Disordered" evidence="1">
    <location>
        <begin position="123"/>
        <end position="176"/>
    </location>
</feature>
<evidence type="ECO:0000313" key="3">
    <source>
        <dbReference type="Proteomes" id="UP000530660"/>
    </source>
</evidence>
<feature type="region of interest" description="Disordered" evidence="1">
    <location>
        <begin position="1"/>
        <end position="41"/>
    </location>
</feature>
<evidence type="ECO:0000256" key="1">
    <source>
        <dbReference type="SAM" id="MobiDB-lite"/>
    </source>
</evidence>
<evidence type="ECO:0000313" key="2">
    <source>
        <dbReference type="EMBL" id="KAF6003462.1"/>
    </source>
</evidence>
<dbReference type="Proteomes" id="UP000530660">
    <property type="component" value="Unassembled WGS sequence"/>
</dbReference>